<evidence type="ECO:0000259" key="3">
    <source>
        <dbReference type="Pfam" id="PF13472"/>
    </source>
</evidence>
<proteinExistence type="predicted"/>
<keyword evidence="2" id="KW-0732">Signal</keyword>
<gene>
    <name evidence="4" type="ORF">Shi4236</name>
</gene>
<feature type="chain" id="PRO_5018739269" evidence="2">
    <location>
        <begin position="31"/>
        <end position="432"/>
    </location>
</feature>
<feature type="region of interest" description="Disordered" evidence="1">
    <location>
        <begin position="29"/>
        <end position="60"/>
    </location>
</feature>
<dbReference type="EMBL" id="MK256951">
    <property type="protein sequence ID" value="AZS52695.1"/>
    <property type="molecule type" value="Genomic_DNA"/>
</dbReference>
<dbReference type="PROSITE" id="PS51257">
    <property type="entry name" value="PROKAR_LIPOPROTEIN"/>
    <property type="match status" value="1"/>
</dbReference>
<dbReference type="PANTHER" id="PTHR43784:SF2">
    <property type="entry name" value="GDSL-LIKE LIPASE_ACYLHYDROLASE, PUTATIVE (AFU_ORTHOLOGUE AFUA_2G00820)-RELATED"/>
    <property type="match status" value="1"/>
</dbReference>
<evidence type="ECO:0000256" key="2">
    <source>
        <dbReference type="SAM" id="SignalP"/>
    </source>
</evidence>
<keyword evidence="4" id="KW-0378">Hydrolase</keyword>
<name>A0A3Q9JP14_9ACTN</name>
<dbReference type="InterPro" id="IPR036514">
    <property type="entry name" value="SGNH_hydro_sf"/>
</dbReference>
<organism evidence="4">
    <name type="scientific">Streptomyces hiroshimensis</name>
    <dbReference type="NCBI Taxonomy" id="66424"/>
    <lineage>
        <taxon>Bacteria</taxon>
        <taxon>Bacillati</taxon>
        <taxon>Actinomycetota</taxon>
        <taxon>Actinomycetes</taxon>
        <taxon>Kitasatosporales</taxon>
        <taxon>Streptomycetaceae</taxon>
        <taxon>Streptomyces</taxon>
    </lineage>
</organism>
<dbReference type="InterPro" id="IPR053140">
    <property type="entry name" value="GDSL_Rv0518-like"/>
</dbReference>
<feature type="compositionally biased region" description="Low complexity" evidence="1">
    <location>
        <begin position="44"/>
        <end position="56"/>
    </location>
</feature>
<dbReference type="InterPro" id="IPR013830">
    <property type="entry name" value="SGNH_hydro"/>
</dbReference>
<dbReference type="Pfam" id="PF13472">
    <property type="entry name" value="Lipase_GDSL_2"/>
    <property type="match status" value="1"/>
</dbReference>
<protein>
    <submittedName>
        <fullName evidence="4">SGNH/GDSL hydrolase family protein</fullName>
    </submittedName>
</protein>
<reference evidence="4" key="1">
    <citation type="journal article" date="2018" name="Org. Biomol. Chem.">
        <title>Characterization of the N-methyltransferases involved in the biosynthesis of toxoflavin, fervenulin and reumycin from Streptomyces hiroshimensis ATCC53615.</title>
        <authorList>
            <person name="Su C."/>
            <person name="Yan Y."/>
            <person name="Guo X."/>
            <person name="Luo J."/>
            <person name="Liu C."/>
            <person name="Zhang Z."/>
            <person name="Xiang W.S."/>
            <person name="Huang S.X."/>
        </authorList>
    </citation>
    <scope>NUCLEOTIDE SEQUENCE</scope>
    <source>
        <strain evidence="4">ATCC 53615</strain>
    </source>
</reference>
<dbReference type="PANTHER" id="PTHR43784">
    <property type="entry name" value="GDSL-LIKE LIPASE/ACYLHYDROLASE, PUTATIVE (AFU_ORTHOLOGUE AFUA_2G00820)-RELATED"/>
    <property type="match status" value="1"/>
</dbReference>
<evidence type="ECO:0000256" key="1">
    <source>
        <dbReference type="SAM" id="MobiDB-lite"/>
    </source>
</evidence>
<feature type="signal peptide" evidence="2">
    <location>
        <begin position="1"/>
        <end position="30"/>
    </location>
</feature>
<dbReference type="GO" id="GO:0016787">
    <property type="term" value="F:hydrolase activity"/>
    <property type="evidence" value="ECO:0007669"/>
    <property type="project" value="UniProtKB-KW"/>
</dbReference>
<dbReference type="AlphaFoldDB" id="A0A3Q9JP14"/>
<sequence length="432" mass="44886">MSRRTHRRAAAAGTAALLSCMLLGAPAAHAAPPAPDGKGGWTGTWGTAPAPAAPDGISKEGLDDRTVRMVVHTSAAGGELRLRFSNAHGSAPLALGRTTVALPGPGPNPAPAAGTLRPVTFGGAGTATVPVGAEIVSDPVPFDVPADRDLLVSVHLPKPTGPATWHWLAQQTNHVSEPGDHAADAGNGAFTRAETSWFFLTGVDVRGKGARGTVVALGDSQTDGVKSTLDGNARWTDALARRLTADPAGRGLGVLNEGLGGNRILRDGSETDRPQRGTAAAKRLQRDVIDRPGVRTAVLYEGINDLQLEPKASAAQVLDGLRGMARRLHEQHIRVVVGTLTPFKDSPFHTPEAEKARSEVNAALRSPAARADFDAVVDFDAAVRDEADPQRVRAAFDGGDHIHLNDAGYRTLAEAVPLAELTGSPAPAVHGR</sequence>
<dbReference type="Gene3D" id="3.40.50.1110">
    <property type="entry name" value="SGNH hydrolase"/>
    <property type="match status" value="1"/>
</dbReference>
<dbReference type="SUPFAM" id="SSF52266">
    <property type="entry name" value="SGNH hydrolase"/>
    <property type="match status" value="1"/>
</dbReference>
<accession>A0A3Q9JP14</accession>
<dbReference type="SMR" id="A0A3Q9JP14"/>
<evidence type="ECO:0000313" key="4">
    <source>
        <dbReference type="EMBL" id="AZS52695.1"/>
    </source>
</evidence>
<dbReference type="CDD" id="cd01830">
    <property type="entry name" value="XynE_like"/>
    <property type="match status" value="1"/>
</dbReference>
<feature type="domain" description="SGNH hydrolase-type esterase" evidence="3">
    <location>
        <begin position="216"/>
        <end position="410"/>
    </location>
</feature>